<dbReference type="OrthoDB" id="1707428at2"/>
<dbReference type="Proteomes" id="UP000243406">
    <property type="component" value="Unassembled WGS sequence"/>
</dbReference>
<sequence length="108" mass="12656">MYNKNINIKVDYRIIREDGMDQDIIIPIENGLIDLNVSDFKIFDRIQFTHIYAILLRITNQNMTICIHLLKDIDIFSSFVNMDIDLAKKNMVISKNDNHTIINIESVN</sequence>
<proteinExistence type="predicted"/>
<dbReference type="AlphaFoldDB" id="A0A1T5CMK7"/>
<dbReference type="RefSeq" id="WP_013361453.1">
    <property type="nucleotide sequence ID" value="NZ_FUYN01000005.1"/>
</dbReference>
<evidence type="ECO:0000313" key="1">
    <source>
        <dbReference type="EMBL" id="SKB60748.1"/>
    </source>
</evidence>
<accession>A0A1T5CMK7</accession>
<reference evidence="2" key="1">
    <citation type="submission" date="2017-02" db="EMBL/GenBank/DDBJ databases">
        <authorList>
            <person name="Varghese N."/>
            <person name="Submissions S."/>
        </authorList>
    </citation>
    <scope>NUCLEOTIDE SEQUENCE [LARGE SCALE GENOMIC DNA]</scope>
    <source>
        <strain evidence="2">ATCC 35199</strain>
    </source>
</reference>
<evidence type="ECO:0000313" key="2">
    <source>
        <dbReference type="Proteomes" id="UP000243406"/>
    </source>
</evidence>
<protein>
    <submittedName>
        <fullName evidence="1">Uncharacterized protein</fullName>
    </submittedName>
</protein>
<name>A0A1T5CMK7_9FIRM</name>
<organism evidence="1 2">
    <name type="scientific">Acetoanaerobium noterae</name>
    <dbReference type="NCBI Taxonomy" id="745369"/>
    <lineage>
        <taxon>Bacteria</taxon>
        <taxon>Bacillati</taxon>
        <taxon>Bacillota</taxon>
        <taxon>Clostridia</taxon>
        <taxon>Peptostreptococcales</taxon>
        <taxon>Filifactoraceae</taxon>
        <taxon>Acetoanaerobium</taxon>
    </lineage>
</organism>
<dbReference type="EMBL" id="FUYN01000005">
    <property type="protein sequence ID" value="SKB60748.1"/>
    <property type="molecule type" value="Genomic_DNA"/>
</dbReference>
<gene>
    <name evidence="1" type="ORF">SAMN02745120_2286</name>
</gene>
<dbReference type="GeneID" id="35559036"/>
<keyword evidence="2" id="KW-1185">Reference proteome</keyword>